<dbReference type="GeneID" id="81440948"/>
<organism evidence="2 3">
    <name type="scientific">Penicillium cataractarum</name>
    <dbReference type="NCBI Taxonomy" id="2100454"/>
    <lineage>
        <taxon>Eukaryota</taxon>
        <taxon>Fungi</taxon>
        <taxon>Dikarya</taxon>
        <taxon>Ascomycota</taxon>
        <taxon>Pezizomycotina</taxon>
        <taxon>Eurotiomycetes</taxon>
        <taxon>Eurotiomycetidae</taxon>
        <taxon>Eurotiales</taxon>
        <taxon>Aspergillaceae</taxon>
        <taxon>Penicillium</taxon>
    </lineage>
</organism>
<dbReference type="RefSeq" id="XP_056553832.1">
    <property type="nucleotide sequence ID" value="XM_056701769.1"/>
</dbReference>
<reference evidence="2" key="1">
    <citation type="submission" date="2022-11" db="EMBL/GenBank/DDBJ databases">
        <authorList>
            <person name="Petersen C."/>
        </authorList>
    </citation>
    <scope>NUCLEOTIDE SEQUENCE</scope>
    <source>
        <strain evidence="2">IBT 29864</strain>
    </source>
</reference>
<dbReference type="EMBL" id="JAPZBS010000007">
    <property type="protein sequence ID" value="KAJ5369090.1"/>
    <property type="molecule type" value="Genomic_DNA"/>
</dbReference>
<dbReference type="SUPFAM" id="SSF161270">
    <property type="entry name" value="PspA lactotransferrin-binding region"/>
    <property type="match status" value="1"/>
</dbReference>
<dbReference type="Gene3D" id="1.10.287.2610">
    <property type="match status" value="1"/>
</dbReference>
<name>A0A9W9S0I0_9EURO</name>
<evidence type="ECO:0000313" key="2">
    <source>
        <dbReference type="EMBL" id="KAJ5369090.1"/>
    </source>
</evidence>
<accession>A0A9W9S0I0</accession>
<evidence type="ECO:0000256" key="1">
    <source>
        <dbReference type="SAM" id="MobiDB-lite"/>
    </source>
</evidence>
<reference evidence="2" key="2">
    <citation type="journal article" date="2023" name="IMA Fungus">
        <title>Comparative genomic study of the Penicillium genus elucidates a diverse pangenome and 15 lateral gene transfer events.</title>
        <authorList>
            <person name="Petersen C."/>
            <person name="Sorensen T."/>
            <person name="Nielsen M.R."/>
            <person name="Sondergaard T.E."/>
            <person name="Sorensen J.L."/>
            <person name="Fitzpatrick D.A."/>
            <person name="Frisvad J.C."/>
            <person name="Nielsen K.L."/>
        </authorList>
    </citation>
    <scope>NUCLEOTIDE SEQUENCE</scope>
    <source>
        <strain evidence="2">IBT 29864</strain>
    </source>
</reference>
<protein>
    <submittedName>
        <fullName evidence="2">Uncharacterized protein</fullName>
    </submittedName>
</protein>
<sequence length="141" mass="15657">MTQPKNKSGAIQKPEKKATKSQRISKLENALKEVQADKIAKLENDLKAAQAENSKINTMLASIRAKLESLQMQIDRHQSGFEYLADSSEKLRDSLLGAQPRRHIHDENCVRSHLRVLGEVAHSLQSDAAMRAESGAGAREE</sequence>
<evidence type="ECO:0000313" key="3">
    <source>
        <dbReference type="Proteomes" id="UP001147782"/>
    </source>
</evidence>
<dbReference type="Proteomes" id="UP001147782">
    <property type="component" value="Unassembled WGS sequence"/>
</dbReference>
<gene>
    <name evidence="2" type="ORF">N7496_008850</name>
</gene>
<comment type="caution">
    <text evidence="2">The sequence shown here is derived from an EMBL/GenBank/DDBJ whole genome shotgun (WGS) entry which is preliminary data.</text>
</comment>
<proteinExistence type="predicted"/>
<feature type="region of interest" description="Disordered" evidence="1">
    <location>
        <begin position="1"/>
        <end position="23"/>
    </location>
</feature>
<dbReference type="OrthoDB" id="10451426at2759"/>
<keyword evidence="3" id="KW-1185">Reference proteome</keyword>
<dbReference type="AlphaFoldDB" id="A0A9W9S0I0"/>